<organism evidence="1 2">
    <name type="scientific">Micropruina glycogenica</name>
    <dbReference type="NCBI Taxonomy" id="75385"/>
    <lineage>
        <taxon>Bacteria</taxon>
        <taxon>Bacillati</taxon>
        <taxon>Actinomycetota</taxon>
        <taxon>Actinomycetes</taxon>
        <taxon>Propionibacteriales</taxon>
        <taxon>Nocardioidaceae</taxon>
        <taxon>Micropruina</taxon>
    </lineage>
</organism>
<dbReference type="KEGG" id="mgg:MPLG2_1045"/>
<dbReference type="OrthoDB" id="9799122at2"/>
<accession>A0A2N9JD69</accession>
<proteinExistence type="predicted"/>
<dbReference type="EMBL" id="LT985188">
    <property type="protein sequence ID" value="SPD86081.1"/>
    <property type="molecule type" value="Genomic_DNA"/>
</dbReference>
<dbReference type="Pfam" id="PF14559">
    <property type="entry name" value="TPR_19"/>
    <property type="match status" value="1"/>
</dbReference>
<reference evidence="1 2" key="1">
    <citation type="submission" date="2018-02" db="EMBL/GenBank/DDBJ databases">
        <authorList>
            <person name="Cohen D.B."/>
            <person name="Kent A.D."/>
        </authorList>
    </citation>
    <scope>NUCLEOTIDE SEQUENCE [LARGE SCALE GENOMIC DNA]</scope>
    <source>
        <strain evidence="1">1</strain>
    </source>
</reference>
<dbReference type="InterPro" id="IPR011990">
    <property type="entry name" value="TPR-like_helical_dom_sf"/>
</dbReference>
<sequence>MTTTTDITLYDWQAALLAFNTRDYRTAVQRFEKVLEAQPGHTDAREYLARTYYLRASLPLAEREARTILEADPTNEYVTLLLARVLERQSRHDEAAAVRKVLVALTGDERHGPTHQALA</sequence>
<dbReference type="Gene3D" id="1.25.40.10">
    <property type="entry name" value="Tetratricopeptide repeat domain"/>
    <property type="match status" value="1"/>
</dbReference>
<dbReference type="RefSeq" id="WP_105185156.1">
    <property type="nucleotide sequence ID" value="NZ_BAAAGO010000015.1"/>
</dbReference>
<evidence type="ECO:0000313" key="1">
    <source>
        <dbReference type="EMBL" id="SPD86081.1"/>
    </source>
</evidence>
<evidence type="ECO:0000313" key="2">
    <source>
        <dbReference type="Proteomes" id="UP000238164"/>
    </source>
</evidence>
<keyword evidence="2" id="KW-1185">Reference proteome</keyword>
<dbReference type="Proteomes" id="UP000238164">
    <property type="component" value="Chromosome 1"/>
</dbReference>
<name>A0A2N9JD69_9ACTN</name>
<dbReference type="SUPFAM" id="SSF48452">
    <property type="entry name" value="TPR-like"/>
    <property type="match status" value="1"/>
</dbReference>
<gene>
    <name evidence="1" type="ORF">MPLG2_1045</name>
</gene>
<protein>
    <submittedName>
        <fullName evidence="1">Uncharacterized protein</fullName>
    </submittedName>
</protein>
<dbReference type="AlphaFoldDB" id="A0A2N9JD69"/>